<evidence type="ECO:0000313" key="21">
    <source>
        <dbReference type="EnsemblPlants" id="QL04p002112:mrna"/>
    </source>
</evidence>
<dbReference type="InParanoid" id="A0A7N2LCG1"/>
<keyword evidence="6 19" id="KW-0812">Transmembrane</keyword>
<comment type="catalytic activity">
    <reaction evidence="16">
        <text>L-threonyl-[protein] + ATP = O-phospho-L-threonyl-[protein] + ADP + H(+)</text>
        <dbReference type="Rhea" id="RHEA:46608"/>
        <dbReference type="Rhea" id="RHEA-COMP:11060"/>
        <dbReference type="Rhea" id="RHEA-COMP:11605"/>
        <dbReference type="ChEBI" id="CHEBI:15378"/>
        <dbReference type="ChEBI" id="CHEBI:30013"/>
        <dbReference type="ChEBI" id="CHEBI:30616"/>
        <dbReference type="ChEBI" id="CHEBI:61977"/>
        <dbReference type="ChEBI" id="CHEBI:456216"/>
        <dbReference type="EC" id="2.7.11.1"/>
    </reaction>
</comment>
<dbReference type="Gramene" id="QL04p002112:mrna">
    <property type="protein sequence ID" value="QL04p002112:mrna"/>
    <property type="gene ID" value="QL04p002112"/>
</dbReference>
<evidence type="ECO:0000256" key="18">
    <source>
        <dbReference type="PROSITE-ProRule" id="PRU10141"/>
    </source>
</evidence>
<dbReference type="Gene3D" id="3.30.200.20">
    <property type="entry name" value="Phosphorylase Kinase, domain 1"/>
    <property type="match status" value="1"/>
</dbReference>
<dbReference type="PANTHER" id="PTHR47976">
    <property type="entry name" value="G-TYPE LECTIN S-RECEPTOR-LIKE SERINE/THREONINE-PROTEIN KINASE SD2-5"/>
    <property type="match status" value="1"/>
</dbReference>
<keyword evidence="3" id="KW-0723">Serine/threonine-protein kinase</keyword>
<proteinExistence type="predicted"/>
<evidence type="ECO:0000256" key="8">
    <source>
        <dbReference type="ARBA" id="ARBA00022741"/>
    </source>
</evidence>
<dbReference type="GO" id="GO:0004674">
    <property type="term" value="F:protein serine/threonine kinase activity"/>
    <property type="evidence" value="ECO:0007669"/>
    <property type="project" value="UniProtKB-KW"/>
</dbReference>
<dbReference type="EC" id="2.7.11.1" evidence="2"/>
<sequence length="398" mass="44549">MVFTIWRFYIWIPLASRSNNSENREVSNGAMLDAGNFVMENYEGGNFSSISLGNISKLISEAAVFRTDSYYRATLGFDGVSDSILTQSWLPNWYASDNICLDIGGDFGSCTCGYNSILTLEAYGKPVCQCAPGFSLLDVNKRNIGCKQDDLSYISESYKIGSLISEDQFEFLVMEYVVWPLADCELLQPTTESACKISYVHNCYCAVAIFQQPEYYNGTGRCWKKKLPLSHGRPNSSAVERKVLFKKLKLNSSSQSPGLGKQNQAILILAILLGTSVFFNFFSVTAISLVVFFLWQGKLSNFSKIVRINDLNMNLRSFTYEDLEEATGGFKEELGKGSFGTVYKGVLASSHNKYVAVRKLDKMVREDEREFETVVTVIGQTHLKNLVRLLGYCDVGED</sequence>
<dbReference type="EMBL" id="LRBV02000004">
    <property type="status" value="NOT_ANNOTATED_CDS"/>
    <property type="molecule type" value="Genomic_DNA"/>
</dbReference>
<evidence type="ECO:0000256" key="12">
    <source>
        <dbReference type="ARBA" id="ARBA00023136"/>
    </source>
</evidence>
<keyword evidence="7" id="KW-0732">Signal</keyword>
<dbReference type="FunFam" id="3.30.200.20:FF:000059">
    <property type="entry name" value="S-receptor-like serine/threonine-protein kinase"/>
    <property type="match status" value="1"/>
</dbReference>
<evidence type="ECO:0000256" key="6">
    <source>
        <dbReference type="ARBA" id="ARBA00022692"/>
    </source>
</evidence>
<dbReference type="InterPro" id="IPR017441">
    <property type="entry name" value="Protein_kinase_ATP_BS"/>
</dbReference>
<evidence type="ECO:0000256" key="7">
    <source>
        <dbReference type="ARBA" id="ARBA00022729"/>
    </source>
</evidence>
<evidence type="ECO:0000256" key="3">
    <source>
        <dbReference type="ARBA" id="ARBA00022527"/>
    </source>
</evidence>
<dbReference type="Pfam" id="PF07714">
    <property type="entry name" value="PK_Tyr_Ser-Thr"/>
    <property type="match status" value="1"/>
</dbReference>
<comment type="subcellular location">
    <subcellularLocation>
        <location evidence="1">Membrane</location>
        <topology evidence="1">Single-pass type I membrane protein</topology>
    </subcellularLocation>
</comment>
<feature type="transmembrane region" description="Helical" evidence="19">
    <location>
        <begin position="265"/>
        <end position="295"/>
    </location>
</feature>
<keyword evidence="15" id="KW-0325">Glycoprotein</keyword>
<dbReference type="EnsemblPlants" id="QL04p002112:mrna">
    <property type="protein sequence ID" value="QL04p002112:mrna"/>
    <property type="gene ID" value="QL04p002112"/>
</dbReference>
<keyword evidence="22" id="KW-1185">Reference proteome</keyword>
<evidence type="ECO:0000256" key="5">
    <source>
        <dbReference type="ARBA" id="ARBA00022679"/>
    </source>
</evidence>
<dbReference type="InterPro" id="IPR011009">
    <property type="entry name" value="Kinase-like_dom_sf"/>
</dbReference>
<keyword evidence="9" id="KW-0418">Kinase</keyword>
<keyword evidence="4" id="KW-0245">EGF-like domain</keyword>
<feature type="binding site" evidence="18">
    <location>
        <position position="359"/>
    </location>
    <ligand>
        <name>ATP</name>
        <dbReference type="ChEBI" id="CHEBI:30616"/>
    </ligand>
</feature>
<keyword evidence="5" id="KW-0808">Transferase</keyword>
<evidence type="ECO:0000256" key="13">
    <source>
        <dbReference type="ARBA" id="ARBA00023157"/>
    </source>
</evidence>
<reference evidence="21" key="2">
    <citation type="submission" date="2021-01" db="UniProtKB">
        <authorList>
            <consortium name="EnsemblPlants"/>
        </authorList>
    </citation>
    <scope>IDENTIFICATION</scope>
</reference>
<evidence type="ECO:0000256" key="17">
    <source>
        <dbReference type="ARBA" id="ARBA00048679"/>
    </source>
</evidence>
<dbReference type="InterPro" id="IPR000719">
    <property type="entry name" value="Prot_kinase_dom"/>
</dbReference>
<name>A0A7N2LCG1_QUELO</name>
<evidence type="ECO:0000313" key="22">
    <source>
        <dbReference type="Proteomes" id="UP000594261"/>
    </source>
</evidence>
<comment type="catalytic activity">
    <reaction evidence="17">
        <text>L-seryl-[protein] + ATP = O-phospho-L-seryl-[protein] + ADP + H(+)</text>
        <dbReference type="Rhea" id="RHEA:17989"/>
        <dbReference type="Rhea" id="RHEA-COMP:9863"/>
        <dbReference type="Rhea" id="RHEA-COMP:11604"/>
        <dbReference type="ChEBI" id="CHEBI:15378"/>
        <dbReference type="ChEBI" id="CHEBI:29999"/>
        <dbReference type="ChEBI" id="CHEBI:30616"/>
        <dbReference type="ChEBI" id="CHEBI:83421"/>
        <dbReference type="ChEBI" id="CHEBI:456216"/>
        <dbReference type="EC" id="2.7.11.1"/>
    </reaction>
</comment>
<evidence type="ECO:0000256" key="4">
    <source>
        <dbReference type="ARBA" id="ARBA00022536"/>
    </source>
</evidence>
<dbReference type="PANTHER" id="PTHR47976:SF105">
    <property type="entry name" value="RECEPTOR-LIKE SERINE_THREONINE-PROTEIN KINASE"/>
    <property type="match status" value="1"/>
</dbReference>
<accession>A0A7N2LCG1</accession>
<dbReference type="SUPFAM" id="SSF56112">
    <property type="entry name" value="Protein kinase-like (PK-like)"/>
    <property type="match status" value="1"/>
</dbReference>
<dbReference type="AlphaFoldDB" id="A0A7N2LCG1"/>
<dbReference type="InterPro" id="IPR001245">
    <property type="entry name" value="Ser-Thr/Tyr_kinase_cat_dom"/>
</dbReference>
<evidence type="ECO:0000259" key="20">
    <source>
        <dbReference type="PROSITE" id="PS50011"/>
    </source>
</evidence>
<keyword evidence="14" id="KW-0675">Receptor</keyword>
<evidence type="ECO:0000256" key="10">
    <source>
        <dbReference type="ARBA" id="ARBA00022840"/>
    </source>
</evidence>
<dbReference type="InterPro" id="IPR051343">
    <property type="entry name" value="G-type_lectin_kinases/EP1-like"/>
</dbReference>
<evidence type="ECO:0000256" key="16">
    <source>
        <dbReference type="ARBA" id="ARBA00047899"/>
    </source>
</evidence>
<keyword evidence="12 19" id="KW-0472">Membrane</keyword>
<evidence type="ECO:0000256" key="15">
    <source>
        <dbReference type="ARBA" id="ARBA00023180"/>
    </source>
</evidence>
<evidence type="ECO:0000256" key="9">
    <source>
        <dbReference type="ARBA" id="ARBA00022777"/>
    </source>
</evidence>
<evidence type="ECO:0000256" key="11">
    <source>
        <dbReference type="ARBA" id="ARBA00022989"/>
    </source>
</evidence>
<protein>
    <recommendedName>
        <fullName evidence="2">non-specific serine/threonine protein kinase</fullName>
        <ecNumber evidence="2">2.7.11.1</ecNumber>
    </recommendedName>
</protein>
<dbReference type="Proteomes" id="UP000594261">
    <property type="component" value="Chromosome 4"/>
</dbReference>
<dbReference type="OMA" id="CREQCLN"/>
<keyword evidence="8 18" id="KW-0547">Nucleotide-binding</keyword>
<keyword evidence="13" id="KW-1015">Disulfide bond</keyword>
<keyword evidence="11 19" id="KW-1133">Transmembrane helix</keyword>
<keyword evidence="10 18" id="KW-0067">ATP-binding</keyword>
<dbReference type="PROSITE" id="PS00107">
    <property type="entry name" value="PROTEIN_KINASE_ATP"/>
    <property type="match status" value="1"/>
</dbReference>
<dbReference type="GO" id="GO:0016020">
    <property type="term" value="C:membrane"/>
    <property type="evidence" value="ECO:0007669"/>
    <property type="project" value="UniProtKB-SubCell"/>
</dbReference>
<organism evidence="21 22">
    <name type="scientific">Quercus lobata</name>
    <name type="common">Valley oak</name>
    <dbReference type="NCBI Taxonomy" id="97700"/>
    <lineage>
        <taxon>Eukaryota</taxon>
        <taxon>Viridiplantae</taxon>
        <taxon>Streptophyta</taxon>
        <taxon>Embryophyta</taxon>
        <taxon>Tracheophyta</taxon>
        <taxon>Spermatophyta</taxon>
        <taxon>Magnoliopsida</taxon>
        <taxon>eudicotyledons</taxon>
        <taxon>Gunneridae</taxon>
        <taxon>Pentapetalae</taxon>
        <taxon>rosids</taxon>
        <taxon>fabids</taxon>
        <taxon>Fagales</taxon>
        <taxon>Fagaceae</taxon>
        <taxon>Quercus</taxon>
    </lineage>
</organism>
<feature type="domain" description="Protein kinase" evidence="20">
    <location>
        <begin position="328"/>
        <end position="398"/>
    </location>
</feature>
<reference evidence="21 22" key="1">
    <citation type="journal article" date="2016" name="G3 (Bethesda)">
        <title>First Draft Assembly and Annotation of the Genome of a California Endemic Oak Quercus lobata Nee (Fagaceae).</title>
        <authorList>
            <person name="Sork V.L."/>
            <person name="Fitz-Gibbon S.T."/>
            <person name="Puiu D."/>
            <person name="Crepeau M."/>
            <person name="Gugger P.F."/>
            <person name="Sherman R."/>
            <person name="Stevens K."/>
            <person name="Langley C.H."/>
            <person name="Pellegrini M."/>
            <person name="Salzberg S.L."/>
        </authorList>
    </citation>
    <scope>NUCLEOTIDE SEQUENCE [LARGE SCALE GENOMIC DNA]</scope>
    <source>
        <strain evidence="21 22">cv. SW786</strain>
    </source>
</reference>
<evidence type="ECO:0000256" key="14">
    <source>
        <dbReference type="ARBA" id="ARBA00023170"/>
    </source>
</evidence>
<dbReference type="PROSITE" id="PS50011">
    <property type="entry name" value="PROTEIN_KINASE_DOM"/>
    <property type="match status" value="1"/>
</dbReference>
<dbReference type="GO" id="GO:0005524">
    <property type="term" value="F:ATP binding"/>
    <property type="evidence" value="ECO:0007669"/>
    <property type="project" value="UniProtKB-UniRule"/>
</dbReference>
<evidence type="ECO:0000256" key="19">
    <source>
        <dbReference type="SAM" id="Phobius"/>
    </source>
</evidence>
<evidence type="ECO:0000256" key="2">
    <source>
        <dbReference type="ARBA" id="ARBA00012513"/>
    </source>
</evidence>
<evidence type="ECO:0000256" key="1">
    <source>
        <dbReference type="ARBA" id="ARBA00004479"/>
    </source>
</evidence>